<dbReference type="Pfam" id="PF16197">
    <property type="entry name" value="KAsynt_C_assoc"/>
    <property type="match status" value="1"/>
</dbReference>
<evidence type="ECO:0000256" key="1">
    <source>
        <dbReference type="ARBA" id="ARBA00005194"/>
    </source>
</evidence>
<evidence type="ECO:0000256" key="4">
    <source>
        <dbReference type="ARBA" id="ARBA00022679"/>
    </source>
</evidence>
<accession>Q1I2J7</accession>
<sequence>MPAGRLREGDPALDWLAGDFPKGGFVDGIELFDPLFFGMSQDEAEHLDPQQRLLLEVTWQAFENAGIAPSTWRGSNTGVYIGATNADYHRMLFAQPAELSKHSATGTALGTAANRLSYFHDLQGPSLVVDTGCSSSLVALHQAVAALRSGEIDAAIVGGVNGMLHPANTVAHMQAGIISSDDRCRSFDDGANGYVRAEGCGVVLLQRHADALAAQARIWASVVSTAVNHGGASNGFSAPNVQAQKRLLAKAFGAVEAGVERLCYVETHTTGTLMGDAIELKVLDELVRTSSAKQTVQVGSIKTNIGHLESASGIASLIKAACMAHFREYYPTLHFSRPNRFYKYAEGTLRVSQEHRSDASLAQGLIGVSGFSFGGTNGFALLKAHSNLMTSQASSCVDRLLVVSAKSKTSLLAMLASLRKALPGYREADRGTLARQLLRRDAFAWRVAITGEHIGEWIEGIEAVLAEPDRHVRHCPQRRPTTIGVSFSLEEGEHHSDDGASFDIPLPFSELLGTSCMGDLASAPLRGFLSTLRAVEQIIATQLFDDVIRYRGLGALLPAYLESRLEAGQAVKVLSNTQALEAFLARQPKSPQDSLAVLEIVTAGARQAGGRFVLQDGTRFDDLAHALAELWCLGHTFDGHLLSAHDTLLFPLLPTYHFDSVRCWLHAG</sequence>
<dbReference type="InterPro" id="IPR032821">
    <property type="entry name" value="PKS_assoc"/>
</dbReference>
<dbReference type="CDD" id="cd00833">
    <property type="entry name" value="PKS"/>
    <property type="match status" value="1"/>
</dbReference>
<feature type="domain" description="Ketosynthase family 3 (KS3)" evidence="6">
    <location>
        <begin position="1"/>
        <end position="384"/>
    </location>
</feature>
<dbReference type="PROSITE" id="PS00606">
    <property type="entry name" value="KS3_1"/>
    <property type="match status" value="1"/>
</dbReference>
<name>Q1I2J7_PSEE4</name>
<dbReference type="GO" id="GO:0006633">
    <property type="term" value="P:fatty acid biosynthetic process"/>
    <property type="evidence" value="ECO:0007669"/>
    <property type="project" value="UniProtKB-UniPathway"/>
</dbReference>
<dbReference type="PROSITE" id="PS52004">
    <property type="entry name" value="KS3_2"/>
    <property type="match status" value="1"/>
</dbReference>
<reference evidence="7 8" key="1">
    <citation type="journal article" date="2006" name="Nat. Biotechnol.">
        <title>Complete genome sequence of the entomopathogenic and metabolically versatile soil bacterium Pseudomonas entomophila.</title>
        <authorList>
            <person name="Vodovar N."/>
            <person name="Vallenet D."/>
            <person name="Cruveiller S."/>
            <person name="Rouy Z."/>
            <person name="Barbe V."/>
            <person name="Acosta C."/>
            <person name="Cattolico L."/>
            <person name="Jubin C."/>
            <person name="Lajus A."/>
            <person name="Segurens B."/>
            <person name="Vacherie B."/>
            <person name="Wincker P."/>
            <person name="Weissenbach J."/>
            <person name="Lemaitre B."/>
            <person name="Medigue C."/>
            <person name="Boccard F."/>
        </authorList>
    </citation>
    <scope>NUCLEOTIDE SEQUENCE [LARGE SCALE GENOMIC DNA]</scope>
    <source>
        <strain evidence="7 8">L48</strain>
    </source>
</reference>
<comment type="similarity">
    <text evidence="5">Belongs to the thiolase-like superfamily. Beta-ketoacyl-ACP synthases family.</text>
</comment>
<dbReference type="PANTHER" id="PTHR43775:SF37">
    <property type="entry name" value="SI:DKEY-61P9.11"/>
    <property type="match status" value="1"/>
</dbReference>
<dbReference type="SUPFAM" id="SSF53901">
    <property type="entry name" value="Thiolase-like"/>
    <property type="match status" value="1"/>
</dbReference>
<evidence type="ECO:0000313" key="8">
    <source>
        <dbReference type="Proteomes" id="UP000000658"/>
    </source>
</evidence>
<keyword evidence="2" id="KW-0596">Phosphopantetheine</keyword>
<dbReference type="KEGG" id="pen:PSEEN5531"/>
<dbReference type="SMART" id="SM00825">
    <property type="entry name" value="PKS_KS"/>
    <property type="match status" value="1"/>
</dbReference>
<dbReference type="EMBL" id="CT573326">
    <property type="protein sequence ID" value="CAK18139.1"/>
    <property type="molecule type" value="Genomic_DNA"/>
</dbReference>
<evidence type="ECO:0000256" key="3">
    <source>
        <dbReference type="ARBA" id="ARBA00022553"/>
    </source>
</evidence>
<dbReference type="InterPro" id="IPR016039">
    <property type="entry name" value="Thiolase-like"/>
</dbReference>
<dbReference type="Gene3D" id="3.40.47.10">
    <property type="match status" value="1"/>
</dbReference>
<dbReference type="AlphaFoldDB" id="Q1I2J7"/>
<evidence type="ECO:0000256" key="2">
    <source>
        <dbReference type="ARBA" id="ARBA00022450"/>
    </source>
</evidence>
<dbReference type="InterPro" id="IPR020841">
    <property type="entry name" value="PKS_Beta-ketoAc_synthase_dom"/>
</dbReference>
<dbReference type="InterPro" id="IPR014031">
    <property type="entry name" value="Ketoacyl_synth_C"/>
</dbReference>
<dbReference type="InterPro" id="IPR014030">
    <property type="entry name" value="Ketoacyl_synth_N"/>
</dbReference>
<dbReference type="Gene3D" id="1.10.1240.100">
    <property type="match status" value="1"/>
</dbReference>
<evidence type="ECO:0000259" key="6">
    <source>
        <dbReference type="PROSITE" id="PS52004"/>
    </source>
</evidence>
<dbReference type="eggNOG" id="COG3321">
    <property type="taxonomic scope" value="Bacteria"/>
</dbReference>
<dbReference type="Proteomes" id="UP000000658">
    <property type="component" value="Chromosome"/>
</dbReference>
<dbReference type="HOGENOM" id="CLU_410973_0_0_6"/>
<dbReference type="Pfam" id="PF02801">
    <property type="entry name" value="Ketoacyl-synt_C"/>
    <property type="match status" value="1"/>
</dbReference>
<dbReference type="InterPro" id="IPR018201">
    <property type="entry name" value="Ketoacyl_synth_AS"/>
</dbReference>
<gene>
    <name evidence="7" type="ordered locus">PSEEN5531</name>
</gene>
<dbReference type="GO" id="GO:0004315">
    <property type="term" value="F:3-oxoacyl-[acyl-carrier-protein] synthase activity"/>
    <property type="evidence" value="ECO:0007669"/>
    <property type="project" value="InterPro"/>
</dbReference>
<keyword evidence="3" id="KW-0597">Phosphoprotein</keyword>
<dbReference type="GO" id="GO:0004312">
    <property type="term" value="F:fatty acid synthase activity"/>
    <property type="evidence" value="ECO:0007669"/>
    <property type="project" value="TreeGrafter"/>
</dbReference>
<dbReference type="PANTHER" id="PTHR43775">
    <property type="entry name" value="FATTY ACID SYNTHASE"/>
    <property type="match status" value="1"/>
</dbReference>
<comment type="pathway">
    <text evidence="1">Lipid metabolism; fatty acid biosynthesis.</text>
</comment>
<dbReference type="InterPro" id="IPR050091">
    <property type="entry name" value="PKS_NRPS_Biosynth_Enz"/>
</dbReference>
<dbReference type="UniPathway" id="UPA00094"/>
<evidence type="ECO:0000313" key="7">
    <source>
        <dbReference type="EMBL" id="CAK18139.1"/>
    </source>
</evidence>
<keyword evidence="4 5" id="KW-0808">Transferase</keyword>
<organism evidence="7 8">
    <name type="scientific">Pseudomonas entomophila (strain L48)</name>
    <dbReference type="NCBI Taxonomy" id="384676"/>
    <lineage>
        <taxon>Bacteria</taxon>
        <taxon>Pseudomonadati</taxon>
        <taxon>Pseudomonadota</taxon>
        <taxon>Gammaproteobacteria</taxon>
        <taxon>Pseudomonadales</taxon>
        <taxon>Pseudomonadaceae</taxon>
        <taxon>Pseudomonas</taxon>
    </lineage>
</organism>
<protein>
    <submittedName>
        <fullName evidence="7">Putative polyketide synthase</fullName>
    </submittedName>
</protein>
<dbReference type="STRING" id="384676.PSEEN5531"/>
<evidence type="ECO:0000256" key="5">
    <source>
        <dbReference type="RuleBase" id="RU003694"/>
    </source>
</evidence>
<dbReference type="Pfam" id="PF00109">
    <property type="entry name" value="ketoacyl-synt"/>
    <property type="match status" value="1"/>
</dbReference>
<proteinExistence type="inferred from homology"/>
<dbReference type="Gene3D" id="3.30.70.3290">
    <property type="match status" value="1"/>
</dbReference>